<feature type="transmembrane region" description="Helical" evidence="1">
    <location>
        <begin position="12"/>
        <end position="33"/>
    </location>
</feature>
<sequence>MLKCHKCHKLLSKFVCIILIDLTIYILNNIHAFT</sequence>
<protein>
    <submittedName>
        <fullName evidence="2">Uncharacterized protein</fullName>
    </submittedName>
</protein>
<reference evidence="2" key="1">
    <citation type="submission" date="2014-11" db="EMBL/GenBank/DDBJ databases">
        <authorList>
            <person name="Amaro Gonzalez C."/>
        </authorList>
    </citation>
    <scope>NUCLEOTIDE SEQUENCE</scope>
</reference>
<dbReference type="AlphaFoldDB" id="A0A0E9TWY1"/>
<keyword evidence="1" id="KW-0812">Transmembrane</keyword>
<name>A0A0E9TWY1_ANGAN</name>
<proteinExistence type="predicted"/>
<organism evidence="2">
    <name type="scientific">Anguilla anguilla</name>
    <name type="common">European freshwater eel</name>
    <name type="synonym">Muraena anguilla</name>
    <dbReference type="NCBI Taxonomy" id="7936"/>
    <lineage>
        <taxon>Eukaryota</taxon>
        <taxon>Metazoa</taxon>
        <taxon>Chordata</taxon>
        <taxon>Craniata</taxon>
        <taxon>Vertebrata</taxon>
        <taxon>Euteleostomi</taxon>
        <taxon>Actinopterygii</taxon>
        <taxon>Neopterygii</taxon>
        <taxon>Teleostei</taxon>
        <taxon>Anguilliformes</taxon>
        <taxon>Anguillidae</taxon>
        <taxon>Anguilla</taxon>
    </lineage>
</organism>
<evidence type="ECO:0000313" key="2">
    <source>
        <dbReference type="EMBL" id="JAH57420.1"/>
    </source>
</evidence>
<keyword evidence="1" id="KW-0472">Membrane</keyword>
<dbReference type="EMBL" id="GBXM01051157">
    <property type="protein sequence ID" value="JAH57420.1"/>
    <property type="molecule type" value="Transcribed_RNA"/>
</dbReference>
<keyword evidence="1" id="KW-1133">Transmembrane helix</keyword>
<accession>A0A0E9TWY1</accession>
<reference evidence="2" key="2">
    <citation type="journal article" date="2015" name="Fish Shellfish Immunol.">
        <title>Early steps in the European eel (Anguilla anguilla)-Vibrio vulnificus interaction in the gills: Role of the RtxA13 toxin.</title>
        <authorList>
            <person name="Callol A."/>
            <person name="Pajuelo D."/>
            <person name="Ebbesson L."/>
            <person name="Teles M."/>
            <person name="MacKenzie S."/>
            <person name="Amaro C."/>
        </authorList>
    </citation>
    <scope>NUCLEOTIDE SEQUENCE</scope>
</reference>
<evidence type="ECO:0000256" key="1">
    <source>
        <dbReference type="SAM" id="Phobius"/>
    </source>
</evidence>